<proteinExistence type="inferred from homology"/>
<gene>
    <name evidence="5" type="ORF">BD311DRAFT_685006</name>
</gene>
<dbReference type="Proteomes" id="UP000292957">
    <property type="component" value="Unassembled WGS sequence"/>
</dbReference>
<reference evidence="5" key="1">
    <citation type="submission" date="2019-01" db="EMBL/GenBank/DDBJ databases">
        <title>Draft genome sequences of three monokaryotic isolates of the white-rot basidiomycete fungus Dichomitus squalens.</title>
        <authorList>
            <consortium name="DOE Joint Genome Institute"/>
            <person name="Lopez S.C."/>
            <person name="Andreopoulos B."/>
            <person name="Pangilinan J."/>
            <person name="Lipzen A."/>
            <person name="Riley R."/>
            <person name="Ahrendt S."/>
            <person name="Ng V."/>
            <person name="Barry K."/>
            <person name="Daum C."/>
            <person name="Grigoriev I.V."/>
            <person name="Hilden K.S."/>
            <person name="Makela M.R."/>
            <person name="de Vries R.P."/>
        </authorList>
    </citation>
    <scope>NUCLEOTIDE SEQUENCE [LARGE SCALE GENOMIC DNA]</scope>
    <source>
        <strain evidence="5">OM18370.1</strain>
    </source>
</reference>
<dbReference type="OrthoDB" id="1044435at2759"/>
<dbReference type="AlphaFoldDB" id="A0A4Q9N0X1"/>
<organism evidence="5">
    <name type="scientific">Dichomitus squalens</name>
    <dbReference type="NCBI Taxonomy" id="114155"/>
    <lineage>
        <taxon>Eukaryota</taxon>
        <taxon>Fungi</taxon>
        <taxon>Dikarya</taxon>
        <taxon>Basidiomycota</taxon>
        <taxon>Agaricomycotina</taxon>
        <taxon>Agaricomycetes</taxon>
        <taxon>Polyporales</taxon>
        <taxon>Polyporaceae</taxon>
        <taxon>Dichomitus</taxon>
    </lineage>
</organism>
<protein>
    <recommendedName>
        <fullName evidence="3">Putative gamma-glutamylcyclotransferase</fullName>
    </recommendedName>
</protein>
<comment type="similarity">
    <text evidence="1">Belongs to the gamma-glutamylcyclotransferase family.</text>
</comment>
<dbReference type="InterPro" id="IPR036568">
    <property type="entry name" value="GGCT-like_sf"/>
</dbReference>
<evidence type="ECO:0000256" key="2">
    <source>
        <dbReference type="ARBA" id="ARBA00022679"/>
    </source>
</evidence>
<name>A0A4Q9N0X1_9APHY</name>
<sequence>MSHTAFFYGTLLHPSILRRVIGHEGSGLQICPALLLEHTRHKIRHADYPAVLPFEKSRELFLTSGHTEPPANELNVRGSLVTGLNDNDIALLDLFEGDEYTRENVLVHPLGPLTSLSHTPPPRTAIPNIGSSPSNAATDAYIVPLRAPELPPLDALPPPLPAQTYIYAGPLRDLSPELWSYEDFVRENAWKWVGTGARDNEYYVEVDRRRDMDGKTLKTEIIDTGSVPGSDEVGEAVAVEIQGP</sequence>
<dbReference type="SUPFAM" id="SSF110857">
    <property type="entry name" value="Gamma-glutamyl cyclotransferase-like"/>
    <property type="match status" value="1"/>
</dbReference>
<dbReference type="InterPro" id="IPR045038">
    <property type="entry name" value="AIG2-like"/>
</dbReference>
<dbReference type="EMBL" id="ML143391">
    <property type="protein sequence ID" value="TBU33537.1"/>
    <property type="molecule type" value="Genomic_DNA"/>
</dbReference>
<evidence type="ECO:0000259" key="4">
    <source>
        <dbReference type="Pfam" id="PF06094"/>
    </source>
</evidence>
<dbReference type="Gene3D" id="3.10.490.10">
    <property type="entry name" value="Gamma-glutamyl cyclotransferase-like"/>
    <property type="match status" value="1"/>
</dbReference>
<dbReference type="CDD" id="cd06661">
    <property type="entry name" value="GGCT_like"/>
    <property type="match status" value="1"/>
</dbReference>
<dbReference type="GO" id="GO:0016740">
    <property type="term" value="F:transferase activity"/>
    <property type="evidence" value="ECO:0007669"/>
    <property type="project" value="UniProtKB-KW"/>
</dbReference>
<evidence type="ECO:0000256" key="1">
    <source>
        <dbReference type="ARBA" id="ARBA00008861"/>
    </source>
</evidence>
<evidence type="ECO:0000256" key="3">
    <source>
        <dbReference type="ARBA" id="ARBA00030602"/>
    </source>
</evidence>
<dbReference type="Pfam" id="PF06094">
    <property type="entry name" value="GGACT"/>
    <property type="match status" value="1"/>
</dbReference>
<dbReference type="InterPro" id="IPR013024">
    <property type="entry name" value="GGCT-like"/>
</dbReference>
<dbReference type="InterPro" id="IPR009288">
    <property type="entry name" value="AIG2-like_dom"/>
</dbReference>
<feature type="domain" description="Gamma-glutamylcyclotransferase AIG2-like" evidence="4">
    <location>
        <begin position="6"/>
        <end position="107"/>
    </location>
</feature>
<evidence type="ECO:0000313" key="5">
    <source>
        <dbReference type="EMBL" id="TBU33537.1"/>
    </source>
</evidence>
<keyword evidence="2" id="KW-0808">Transferase</keyword>
<dbReference type="PANTHER" id="PTHR31544">
    <property type="entry name" value="AIG2-LIKE PROTEIN D"/>
    <property type="match status" value="1"/>
</dbReference>
<dbReference type="PANTHER" id="PTHR31544:SF2">
    <property type="entry name" value="AIG2-LIKE PROTEIN D"/>
    <property type="match status" value="1"/>
</dbReference>
<accession>A0A4Q9N0X1</accession>